<keyword evidence="2" id="KW-0521">NADP</keyword>
<dbReference type="InterPro" id="IPR036291">
    <property type="entry name" value="NAD(P)-bd_dom_sf"/>
</dbReference>
<keyword evidence="4" id="KW-1185">Reference proteome</keyword>
<dbReference type="GO" id="GO:0050038">
    <property type="term" value="F:L-xylulose reductase (NADPH) activity"/>
    <property type="evidence" value="ECO:0007669"/>
    <property type="project" value="TreeGrafter"/>
</dbReference>
<dbReference type="Pfam" id="PF00106">
    <property type="entry name" value="adh_short"/>
    <property type="match status" value="1"/>
</dbReference>
<dbReference type="EMBL" id="NCKV01019812">
    <property type="protein sequence ID" value="RWS20127.1"/>
    <property type="molecule type" value="Genomic_DNA"/>
</dbReference>
<dbReference type="GO" id="GO:0006006">
    <property type="term" value="P:glucose metabolic process"/>
    <property type="evidence" value="ECO:0007669"/>
    <property type="project" value="TreeGrafter"/>
</dbReference>
<reference evidence="3 4" key="1">
    <citation type="journal article" date="2018" name="Gigascience">
        <title>Genomes of trombidid mites reveal novel predicted allergens and laterally-transferred genes associated with secondary metabolism.</title>
        <authorList>
            <person name="Dong X."/>
            <person name="Chaisiri K."/>
            <person name="Xia D."/>
            <person name="Armstrong S.D."/>
            <person name="Fang Y."/>
            <person name="Donnelly M.J."/>
            <person name="Kadowaki T."/>
            <person name="McGarry J.W."/>
            <person name="Darby A.C."/>
            <person name="Makepeace B.L."/>
        </authorList>
    </citation>
    <scope>NUCLEOTIDE SEQUENCE [LARGE SCALE GENOMIC DNA]</scope>
    <source>
        <strain evidence="3">UoL-UT</strain>
    </source>
</reference>
<dbReference type="GO" id="GO:0004090">
    <property type="term" value="F:carbonyl reductase (NADPH) activity"/>
    <property type="evidence" value="ECO:0007669"/>
    <property type="project" value="TreeGrafter"/>
</dbReference>
<organism evidence="3 4">
    <name type="scientific">Leptotrombidium deliense</name>
    <dbReference type="NCBI Taxonomy" id="299467"/>
    <lineage>
        <taxon>Eukaryota</taxon>
        <taxon>Metazoa</taxon>
        <taxon>Ecdysozoa</taxon>
        <taxon>Arthropoda</taxon>
        <taxon>Chelicerata</taxon>
        <taxon>Arachnida</taxon>
        <taxon>Acari</taxon>
        <taxon>Acariformes</taxon>
        <taxon>Trombidiformes</taxon>
        <taxon>Prostigmata</taxon>
        <taxon>Anystina</taxon>
        <taxon>Parasitengona</taxon>
        <taxon>Trombiculoidea</taxon>
        <taxon>Trombiculidae</taxon>
        <taxon>Leptotrombidium</taxon>
    </lineage>
</organism>
<evidence type="ECO:0000256" key="1">
    <source>
        <dbReference type="ARBA" id="ARBA00006484"/>
    </source>
</evidence>
<dbReference type="InterPro" id="IPR002347">
    <property type="entry name" value="SDR_fam"/>
</dbReference>
<dbReference type="AlphaFoldDB" id="A0A443RXN6"/>
<dbReference type="PANTHER" id="PTHR44252">
    <property type="entry name" value="D-ERYTHRULOSE REDUCTASE"/>
    <property type="match status" value="1"/>
</dbReference>
<evidence type="ECO:0000256" key="2">
    <source>
        <dbReference type="ARBA" id="ARBA00022857"/>
    </source>
</evidence>
<comment type="similarity">
    <text evidence="1">Belongs to the short-chain dehydrogenases/reductases (SDR) family.</text>
</comment>
<evidence type="ECO:0000313" key="4">
    <source>
        <dbReference type="Proteomes" id="UP000288716"/>
    </source>
</evidence>
<dbReference type="VEuPathDB" id="VectorBase:LDEU011913"/>
<dbReference type="Proteomes" id="UP000288716">
    <property type="component" value="Unassembled WGS sequence"/>
</dbReference>
<dbReference type="InterPro" id="IPR051737">
    <property type="entry name" value="L-xylulose/Carbonyl_redctase"/>
</dbReference>
<dbReference type="PRINTS" id="PR00081">
    <property type="entry name" value="GDHRDH"/>
</dbReference>
<comment type="caution">
    <text evidence="3">The sequence shown here is derived from an EMBL/GenBank/DDBJ whole genome shotgun (WGS) entry which is preliminary data.</text>
</comment>
<proteinExistence type="inferred from homology"/>
<sequence length="102" mass="11150">MNINFQQKRALVTGAGKGIGRALVKKLVECDAKVIAVSKTKETLDSLKSELPQIETYVIDISDWNATKKLIEQIGPVDLLVINAAYAESTPIGNITEDCFDK</sequence>
<dbReference type="STRING" id="299467.A0A443RXN6"/>
<dbReference type="GO" id="GO:0005997">
    <property type="term" value="P:xylulose metabolic process"/>
    <property type="evidence" value="ECO:0007669"/>
    <property type="project" value="TreeGrafter"/>
</dbReference>
<dbReference type="OrthoDB" id="6427715at2759"/>
<dbReference type="PANTHER" id="PTHR44252:SF3">
    <property type="entry name" value="D-ERYTHRULOSE REDUCTASE-RELATED"/>
    <property type="match status" value="1"/>
</dbReference>
<name>A0A443RXN6_9ACAR</name>
<dbReference type="SUPFAM" id="SSF51735">
    <property type="entry name" value="NAD(P)-binding Rossmann-fold domains"/>
    <property type="match status" value="1"/>
</dbReference>
<dbReference type="Gene3D" id="3.40.50.720">
    <property type="entry name" value="NAD(P)-binding Rossmann-like Domain"/>
    <property type="match status" value="1"/>
</dbReference>
<gene>
    <name evidence="3" type="ORF">B4U80_14321</name>
</gene>
<evidence type="ECO:0000313" key="3">
    <source>
        <dbReference type="EMBL" id="RWS20127.1"/>
    </source>
</evidence>
<accession>A0A443RXN6</accession>
<protein>
    <submittedName>
        <fullName evidence="3">L-xylulose reductase-like protein</fullName>
    </submittedName>
</protein>